<dbReference type="Proteomes" id="UP001060085">
    <property type="component" value="Linkage Group LG08"/>
</dbReference>
<evidence type="ECO:0000313" key="1">
    <source>
        <dbReference type="EMBL" id="KAI5649081.1"/>
    </source>
</evidence>
<reference evidence="2" key="1">
    <citation type="journal article" date="2023" name="Nat. Plants">
        <title>Single-cell RNA sequencing provides a high-resolution roadmap for understanding the multicellular compartmentation of specialized metabolism.</title>
        <authorList>
            <person name="Sun S."/>
            <person name="Shen X."/>
            <person name="Li Y."/>
            <person name="Li Y."/>
            <person name="Wang S."/>
            <person name="Li R."/>
            <person name="Zhang H."/>
            <person name="Shen G."/>
            <person name="Guo B."/>
            <person name="Wei J."/>
            <person name="Xu J."/>
            <person name="St-Pierre B."/>
            <person name="Chen S."/>
            <person name="Sun C."/>
        </authorList>
    </citation>
    <scope>NUCLEOTIDE SEQUENCE [LARGE SCALE GENOMIC DNA]</scope>
</reference>
<accession>A0ACB9ZP94</accession>
<sequence length="57" mass="6358">MASEENRDGSRAVNGGVFKMSKRTSLGDRLVVEGTIEKQADDNEECERLVEEAEEEI</sequence>
<protein>
    <submittedName>
        <fullName evidence="1">Uncharacterized protein</fullName>
    </submittedName>
</protein>
<proteinExistence type="predicted"/>
<comment type="caution">
    <text evidence="1">The sequence shown here is derived from an EMBL/GenBank/DDBJ whole genome shotgun (WGS) entry which is preliminary data.</text>
</comment>
<keyword evidence="2" id="KW-1185">Reference proteome</keyword>
<dbReference type="EMBL" id="CM044708">
    <property type="protein sequence ID" value="KAI5649081.1"/>
    <property type="molecule type" value="Genomic_DNA"/>
</dbReference>
<organism evidence="1 2">
    <name type="scientific">Catharanthus roseus</name>
    <name type="common">Madagascar periwinkle</name>
    <name type="synonym">Vinca rosea</name>
    <dbReference type="NCBI Taxonomy" id="4058"/>
    <lineage>
        <taxon>Eukaryota</taxon>
        <taxon>Viridiplantae</taxon>
        <taxon>Streptophyta</taxon>
        <taxon>Embryophyta</taxon>
        <taxon>Tracheophyta</taxon>
        <taxon>Spermatophyta</taxon>
        <taxon>Magnoliopsida</taxon>
        <taxon>eudicotyledons</taxon>
        <taxon>Gunneridae</taxon>
        <taxon>Pentapetalae</taxon>
        <taxon>asterids</taxon>
        <taxon>lamiids</taxon>
        <taxon>Gentianales</taxon>
        <taxon>Apocynaceae</taxon>
        <taxon>Rauvolfioideae</taxon>
        <taxon>Vinceae</taxon>
        <taxon>Catharanthinae</taxon>
        <taxon>Catharanthus</taxon>
    </lineage>
</organism>
<evidence type="ECO:0000313" key="2">
    <source>
        <dbReference type="Proteomes" id="UP001060085"/>
    </source>
</evidence>
<name>A0ACB9ZP94_CATRO</name>
<gene>
    <name evidence="1" type="ORF">M9H77_35086</name>
</gene>